<reference evidence="2 3" key="1">
    <citation type="submission" date="2016-11" db="EMBL/GenBank/DDBJ databases">
        <title>The macronuclear genome of Stentor coeruleus: a giant cell with tiny introns.</title>
        <authorList>
            <person name="Slabodnick M."/>
            <person name="Ruby J.G."/>
            <person name="Reiff S.B."/>
            <person name="Swart E.C."/>
            <person name="Gosai S."/>
            <person name="Prabakaran S."/>
            <person name="Witkowska E."/>
            <person name="Larue G.E."/>
            <person name="Fisher S."/>
            <person name="Freeman R.M."/>
            <person name="Gunawardena J."/>
            <person name="Chu W."/>
            <person name="Stover N.A."/>
            <person name="Gregory B.D."/>
            <person name="Nowacki M."/>
            <person name="Derisi J."/>
            <person name="Roy S.W."/>
            <person name="Marshall W.F."/>
            <person name="Sood P."/>
        </authorList>
    </citation>
    <scope>NUCLEOTIDE SEQUENCE [LARGE SCALE GENOMIC DNA]</scope>
    <source>
        <strain evidence="2">WM001</strain>
    </source>
</reference>
<feature type="transmembrane region" description="Helical" evidence="1">
    <location>
        <begin position="20"/>
        <end position="38"/>
    </location>
</feature>
<comment type="caution">
    <text evidence="2">The sequence shown here is derived from an EMBL/GenBank/DDBJ whole genome shotgun (WGS) entry which is preliminary data.</text>
</comment>
<sequence length="147" mass="16892">MEEAKEPLIKPKGNKGKFKIISYFMFLFYVVFFVIDYNRILKSEVSSIVFVRDFLILYLGSLAFRYNGKYYGQTFLSLLALTIIVTCVAFIDDITKLMQSIQGSETSSIVKYSVLAFFDVACFVVLIIAETIYRKKITYKLSKSKSS</sequence>
<keyword evidence="1" id="KW-1133">Transmembrane helix</keyword>
<dbReference type="AlphaFoldDB" id="A0A1R2BYK6"/>
<feature type="transmembrane region" description="Helical" evidence="1">
    <location>
        <begin position="45"/>
        <end position="64"/>
    </location>
</feature>
<evidence type="ECO:0000313" key="3">
    <source>
        <dbReference type="Proteomes" id="UP000187209"/>
    </source>
</evidence>
<dbReference type="Proteomes" id="UP000187209">
    <property type="component" value="Unassembled WGS sequence"/>
</dbReference>
<proteinExistence type="predicted"/>
<protein>
    <submittedName>
        <fullName evidence="2">Uncharacterized protein</fullName>
    </submittedName>
</protein>
<evidence type="ECO:0000313" key="2">
    <source>
        <dbReference type="EMBL" id="OMJ81791.1"/>
    </source>
</evidence>
<keyword evidence="1" id="KW-0472">Membrane</keyword>
<feature type="transmembrane region" description="Helical" evidence="1">
    <location>
        <begin position="112"/>
        <end position="133"/>
    </location>
</feature>
<organism evidence="2 3">
    <name type="scientific">Stentor coeruleus</name>
    <dbReference type="NCBI Taxonomy" id="5963"/>
    <lineage>
        <taxon>Eukaryota</taxon>
        <taxon>Sar</taxon>
        <taxon>Alveolata</taxon>
        <taxon>Ciliophora</taxon>
        <taxon>Postciliodesmatophora</taxon>
        <taxon>Heterotrichea</taxon>
        <taxon>Heterotrichida</taxon>
        <taxon>Stentoridae</taxon>
        <taxon>Stentor</taxon>
    </lineage>
</organism>
<name>A0A1R2BYK6_9CILI</name>
<keyword evidence="3" id="KW-1185">Reference proteome</keyword>
<gene>
    <name evidence="2" type="ORF">SteCoe_17675</name>
</gene>
<feature type="transmembrane region" description="Helical" evidence="1">
    <location>
        <begin position="70"/>
        <end position="91"/>
    </location>
</feature>
<keyword evidence="1" id="KW-0812">Transmembrane</keyword>
<evidence type="ECO:0000256" key="1">
    <source>
        <dbReference type="SAM" id="Phobius"/>
    </source>
</evidence>
<accession>A0A1R2BYK6</accession>
<dbReference type="EMBL" id="MPUH01000366">
    <property type="protein sequence ID" value="OMJ81791.1"/>
    <property type="molecule type" value="Genomic_DNA"/>
</dbReference>